<protein>
    <recommendedName>
        <fullName evidence="3">Chemotaxis protein CheA</fullName>
        <ecNumber evidence="2">2.7.13.3</ecNumber>
    </recommendedName>
</protein>
<dbReference type="PRINTS" id="PR00344">
    <property type="entry name" value="BCTRLSENSOR"/>
</dbReference>
<keyword evidence="5 14" id="KW-0808">Transferase</keyword>
<dbReference type="PROSITE" id="PS50109">
    <property type="entry name" value="HIS_KIN"/>
    <property type="match status" value="1"/>
</dbReference>
<dbReference type="Proteomes" id="UP000077255">
    <property type="component" value="Chromosome"/>
</dbReference>
<dbReference type="Gene3D" id="1.10.287.560">
    <property type="entry name" value="Histidine kinase CheA-like, homodimeric domain"/>
    <property type="match status" value="1"/>
</dbReference>
<evidence type="ECO:0000256" key="7">
    <source>
        <dbReference type="ARBA" id="ARBA00023012"/>
    </source>
</evidence>
<dbReference type="EC" id="2.7.13.3" evidence="2"/>
<evidence type="ECO:0000313" key="15">
    <source>
        <dbReference type="Proteomes" id="UP000077255"/>
    </source>
</evidence>
<evidence type="ECO:0000256" key="10">
    <source>
        <dbReference type="SAM" id="MobiDB-lite"/>
    </source>
</evidence>
<name>A0A160N0Y5_9GAMM</name>
<dbReference type="SUPFAM" id="SSF47384">
    <property type="entry name" value="Homodimeric domain of signal transducing histidine kinase"/>
    <property type="match status" value="1"/>
</dbReference>
<dbReference type="Gene3D" id="2.30.30.40">
    <property type="entry name" value="SH3 Domains"/>
    <property type="match status" value="1"/>
</dbReference>
<dbReference type="Gene3D" id="3.30.565.10">
    <property type="entry name" value="Histidine kinase-like ATPase, C-terminal domain"/>
    <property type="match status" value="1"/>
</dbReference>
<dbReference type="InterPro" id="IPR005467">
    <property type="entry name" value="His_kinase_dom"/>
</dbReference>
<dbReference type="STRING" id="445710.ATSB10_20090"/>
<dbReference type="SMART" id="SM00387">
    <property type="entry name" value="HATPase_c"/>
    <property type="match status" value="1"/>
</dbReference>
<dbReference type="Pfam" id="PF01584">
    <property type="entry name" value="CheW"/>
    <property type="match status" value="1"/>
</dbReference>
<dbReference type="PANTHER" id="PTHR43395:SF1">
    <property type="entry name" value="CHEMOTAXIS PROTEIN CHEA"/>
    <property type="match status" value="1"/>
</dbReference>
<dbReference type="SUPFAM" id="SSF50341">
    <property type="entry name" value="CheW-like"/>
    <property type="match status" value="1"/>
</dbReference>
<dbReference type="GO" id="GO:0005737">
    <property type="term" value="C:cytoplasm"/>
    <property type="evidence" value="ECO:0007669"/>
    <property type="project" value="InterPro"/>
</dbReference>
<feature type="compositionally biased region" description="Pro residues" evidence="10">
    <location>
        <begin position="133"/>
        <end position="144"/>
    </location>
</feature>
<dbReference type="InterPro" id="IPR008207">
    <property type="entry name" value="Sig_transdc_His_kin_Hpt_dom"/>
</dbReference>
<dbReference type="Pfam" id="PF02518">
    <property type="entry name" value="HATPase_c"/>
    <property type="match status" value="1"/>
</dbReference>
<feature type="region of interest" description="Disordered" evidence="10">
    <location>
        <begin position="249"/>
        <end position="268"/>
    </location>
</feature>
<dbReference type="Pfam" id="PF01627">
    <property type="entry name" value="Hpt"/>
    <property type="match status" value="1"/>
</dbReference>
<sequence>MDPSFDAELRDDFLVEAGELVERLGEQLVDLEATPQDAELLNAVFRAFHTVKGGAGFLNVEPMVQLCHHAEDLLNAARNGALLIDPPRMDALLEALDLLQAMMAALAAGQSMDMPPADLLARLTPGTAKPAQAPTPKPVAPPPQAGDGTIDDSEFEALLDSLYGTAAPGAVTPEPVAAAPSGSIGDDEFEALLDQLHGGAVPGGQPPAAAAAAATASGAINDDEFEALLDSIHGTGAPGQVAAASAPAAAPAPVPAPTPAPAAPAAAPARAAAPAAEATVRVDTHRLDALVNQAGELLLLRNRLLTLASRNGDNTLSSTVDELNRVADDLQNAVLGMRMQPVGRLFQRFPRIVRDLARQLGKDVDLVTEGEGTDLDRSLVEALADPMVHLIRNALDHGLEGPEDRERAGKPRRGTVRLGAAQRGERIVISVSDDGRGMNPDVLRRKAVEKGVIDEAQAARLTENECYELIFRAGFSTAATVSDISGRGVGMDVVKTRITELGGTLQVTSKLGRGSTLELAVPLTLAILRVLMVRVGDRLLALPLSNVDEVFELRPGQDSLLDGRMVASHRGRALVLGDLSGWAGVTGASGRHVVVLHIGHLRLGCLVHEVLGREDVMVKPLGHLFEGVAGVAGATVTGDGRLALVLDLAGLADDSGELLPSMRMTA</sequence>
<dbReference type="PATRIC" id="fig|445710.3.peg.2006"/>
<keyword evidence="4 9" id="KW-0597">Phosphoprotein</keyword>
<dbReference type="AlphaFoldDB" id="A0A160N0Y5"/>
<evidence type="ECO:0000313" key="14">
    <source>
        <dbReference type="EMBL" id="AND69463.1"/>
    </source>
</evidence>
<dbReference type="PROSITE" id="PS50894">
    <property type="entry name" value="HPT"/>
    <property type="match status" value="1"/>
</dbReference>
<dbReference type="SUPFAM" id="SSF55874">
    <property type="entry name" value="ATPase domain of HSP90 chaperone/DNA topoisomerase II/histidine kinase"/>
    <property type="match status" value="1"/>
</dbReference>
<dbReference type="InterPro" id="IPR036061">
    <property type="entry name" value="CheW-like_dom_sf"/>
</dbReference>
<dbReference type="SUPFAM" id="SSF47226">
    <property type="entry name" value="Histidine-containing phosphotransfer domain, HPT domain"/>
    <property type="match status" value="1"/>
</dbReference>
<keyword evidence="7" id="KW-0902">Two-component regulatory system</keyword>
<evidence type="ECO:0000256" key="4">
    <source>
        <dbReference type="ARBA" id="ARBA00022553"/>
    </source>
</evidence>
<dbReference type="SMART" id="SM00260">
    <property type="entry name" value="CheW"/>
    <property type="match status" value="1"/>
</dbReference>
<dbReference type="Pfam" id="PF02895">
    <property type="entry name" value="H-kinase_dim"/>
    <property type="match status" value="1"/>
</dbReference>
<keyword evidence="6 14" id="KW-0418">Kinase</keyword>
<dbReference type="FunFam" id="3.30.565.10:FF:000016">
    <property type="entry name" value="Chemotaxis protein CheA, putative"/>
    <property type="match status" value="1"/>
</dbReference>
<evidence type="ECO:0000256" key="9">
    <source>
        <dbReference type="PROSITE-ProRule" id="PRU00110"/>
    </source>
</evidence>
<feature type="domain" description="CheW-like" evidence="12">
    <location>
        <begin position="527"/>
        <end position="657"/>
    </location>
</feature>
<dbReference type="InterPro" id="IPR051315">
    <property type="entry name" value="Bact_Chemotaxis_CheA"/>
</dbReference>
<dbReference type="InterPro" id="IPR004105">
    <property type="entry name" value="CheA-like_dim"/>
</dbReference>
<evidence type="ECO:0000259" key="11">
    <source>
        <dbReference type="PROSITE" id="PS50109"/>
    </source>
</evidence>
<dbReference type="Gene3D" id="1.20.120.160">
    <property type="entry name" value="HPT domain"/>
    <property type="match status" value="1"/>
</dbReference>
<evidence type="ECO:0000256" key="3">
    <source>
        <dbReference type="ARBA" id="ARBA00021495"/>
    </source>
</evidence>
<gene>
    <name evidence="14" type="ORF">ATSB10_20090</name>
</gene>
<dbReference type="PANTHER" id="PTHR43395">
    <property type="entry name" value="SENSOR HISTIDINE KINASE CHEA"/>
    <property type="match status" value="1"/>
</dbReference>
<dbReference type="InterPro" id="IPR037006">
    <property type="entry name" value="CheA-like_homodim_sf"/>
</dbReference>
<dbReference type="EMBL" id="CP014841">
    <property type="protein sequence ID" value="AND69463.1"/>
    <property type="molecule type" value="Genomic_DNA"/>
</dbReference>
<dbReference type="CDD" id="cd16916">
    <property type="entry name" value="HATPase_CheA-like"/>
    <property type="match status" value="1"/>
</dbReference>
<dbReference type="InterPro" id="IPR036097">
    <property type="entry name" value="HisK_dim/P_sf"/>
</dbReference>
<dbReference type="InterPro" id="IPR004358">
    <property type="entry name" value="Sig_transdc_His_kin-like_C"/>
</dbReference>
<dbReference type="SMART" id="SM00073">
    <property type="entry name" value="HPT"/>
    <property type="match status" value="1"/>
</dbReference>
<evidence type="ECO:0000259" key="12">
    <source>
        <dbReference type="PROSITE" id="PS50851"/>
    </source>
</evidence>
<keyword evidence="15" id="KW-1185">Reference proteome</keyword>
<evidence type="ECO:0000259" key="13">
    <source>
        <dbReference type="PROSITE" id="PS50894"/>
    </source>
</evidence>
<feature type="region of interest" description="Disordered" evidence="10">
    <location>
        <begin position="126"/>
        <end position="151"/>
    </location>
</feature>
<organism evidence="14 15">
    <name type="scientific">Dyella thiooxydans</name>
    <dbReference type="NCBI Taxonomy" id="445710"/>
    <lineage>
        <taxon>Bacteria</taxon>
        <taxon>Pseudomonadati</taxon>
        <taxon>Pseudomonadota</taxon>
        <taxon>Gammaproteobacteria</taxon>
        <taxon>Lysobacterales</taxon>
        <taxon>Rhodanobacteraceae</taxon>
        <taxon>Dyella</taxon>
    </lineage>
</organism>
<feature type="domain" description="HPt" evidence="13">
    <location>
        <begin position="2"/>
        <end position="106"/>
    </location>
</feature>
<evidence type="ECO:0000256" key="6">
    <source>
        <dbReference type="ARBA" id="ARBA00022777"/>
    </source>
</evidence>
<accession>A0A160N0Y5</accession>
<dbReference type="CDD" id="cd00088">
    <property type="entry name" value="HPT"/>
    <property type="match status" value="1"/>
</dbReference>
<comment type="function">
    <text evidence="8">Involved in the transmission of sensory signals from the chemoreceptors to the flagellar motors. CheA is autophosphorylated; it can transfer its phosphate group to either CheB or CheY.</text>
</comment>
<dbReference type="RefSeq" id="WP_063672419.1">
    <property type="nucleotide sequence ID" value="NZ_CP014841.1"/>
</dbReference>
<dbReference type="SMART" id="SM01231">
    <property type="entry name" value="H-kinase_dim"/>
    <property type="match status" value="1"/>
</dbReference>
<evidence type="ECO:0000256" key="5">
    <source>
        <dbReference type="ARBA" id="ARBA00022679"/>
    </source>
</evidence>
<dbReference type="InterPro" id="IPR036641">
    <property type="entry name" value="HPT_dom_sf"/>
</dbReference>
<dbReference type="InterPro" id="IPR003594">
    <property type="entry name" value="HATPase_dom"/>
</dbReference>
<evidence type="ECO:0000256" key="8">
    <source>
        <dbReference type="ARBA" id="ARBA00035100"/>
    </source>
</evidence>
<dbReference type="KEGG" id="dtx:ATSB10_20090"/>
<dbReference type="PROSITE" id="PS50851">
    <property type="entry name" value="CHEW"/>
    <property type="match status" value="1"/>
</dbReference>
<reference evidence="14 15" key="1">
    <citation type="submission" date="2016-02" db="EMBL/GenBank/DDBJ databases">
        <title>Complete genome sequencing and analysis of ATSB10, Dyella thiooxydans isolated from rhizosphere soil of sunflower (Helianthus annuus L.).</title>
        <authorList>
            <person name="Lee Y."/>
            <person name="Hwangbo K."/>
            <person name="Chung H."/>
            <person name="Yoo J."/>
            <person name="Kim K.Y."/>
            <person name="Sa T.M."/>
            <person name="Um Y."/>
            <person name="Madhaiyan M."/>
        </authorList>
    </citation>
    <scope>NUCLEOTIDE SEQUENCE [LARGE SCALE GENOMIC DNA]</scope>
    <source>
        <strain evidence="14 15">ATSB10</strain>
    </source>
</reference>
<dbReference type="InterPro" id="IPR002545">
    <property type="entry name" value="CheW-lke_dom"/>
</dbReference>
<dbReference type="GO" id="GO:0000155">
    <property type="term" value="F:phosphorelay sensor kinase activity"/>
    <property type="evidence" value="ECO:0007669"/>
    <property type="project" value="InterPro"/>
</dbReference>
<proteinExistence type="predicted"/>
<dbReference type="OrthoDB" id="9803176at2"/>
<evidence type="ECO:0000256" key="1">
    <source>
        <dbReference type="ARBA" id="ARBA00000085"/>
    </source>
</evidence>
<comment type="catalytic activity">
    <reaction evidence="1">
        <text>ATP + protein L-histidine = ADP + protein N-phospho-L-histidine.</text>
        <dbReference type="EC" id="2.7.13.3"/>
    </reaction>
</comment>
<feature type="domain" description="Histidine kinase" evidence="11">
    <location>
        <begin position="314"/>
        <end position="525"/>
    </location>
</feature>
<feature type="compositionally biased region" description="Pro residues" evidence="10">
    <location>
        <begin position="250"/>
        <end position="262"/>
    </location>
</feature>
<dbReference type="InterPro" id="IPR036890">
    <property type="entry name" value="HATPase_C_sf"/>
</dbReference>
<feature type="modified residue" description="Phosphohistidine" evidence="9">
    <location>
        <position position="49"/>
    </location>
</feature>
<evidence type="ECO:0000256" key="2">
    <source>
        <dbReference type="ARBA" id="ARBA00012438"/>
    </source>
</evidence>
<dbReference type="GO" id="GO:0006935">
    <property type="term" value="P:chemotaxis"/>
    <property type="evidence" value="ECO:0007669"/>
    <property type="project" value="InterPro"/>
</dbReference>